<dbReference type="EMBL" id="BMAW01021269">
    <property type="protein sequence ID" value="GFT72171.1"/>
    <property type="molecule type" value="Genomic_DNA"/>
</dbReference>
<dbReference type="Proteomes" id="UP000887013">
    <property type="component" value="Unassembled WGS sequence"/>
</dbReference>
<accession>A0A8X6PL39</accession>
<name>A0A8X6PL39_NEPPI</name>
<reference evidence="1" key="1">
    <citation type="submission" date="2020-08" db="EMBL/GenBank/DDBJ databases">
        <title>Multicomponent nature underlies the extraordinary mechanical properties of spider dragline silk.</title>
        <authorList>
            <person name="Kono N."/>
            <person name="Nakamura H."/>
            <person name="Mori M."/>
            <person name="Yoshida Y."/>
            <person name="Ohtoshi R."/>
            <person name="Malay A.D."/>
            <person name="Moran D.A.P."/>
            <person name="Tomita M."/>
            <person name="Numata K."/>
            <person name="Arakawa K."/>
        </authorList>
    </citation>
    <scope>NUCLEOTIDE SEQUENCE</scope>
</reference>
<gene>
    <name evidence="1" type="primary">AVEN_7642_1</name>
    <name evidence="1" type="ORF">NPIL_22341</name>
</gene>
<protein>
    <submittedName>
        <fullName evidence="1">Uncharacterized protein</fullName>
    </submittedName>
</protein>
<organism evidence="1 2">
    <name type="scientific">Nephila pilipes</name>
    <name type="common">Giant wood spider</name>
    <name type="synonym">Nephila maculata</name>
    <dbReference type="NCBI Taxonomy" id="299642"/>
    <lineage>
        <taxon>Eukaryota</taxon>
        <taxon>Metazoa</taxon>
        <taxon>Ecdysozoa</taxon>
        <taxon>Arthropoda</taxon>
        <taxon>Chelicerata</taxon>
        <taxon>Arachnida</taxon>
        <taxon>Araneae</taxon>
        <taxon>Araneomorphae</taxon>
        <taxon>Entelegynae</taxon>
        <taxon>Araneoidea</taxon>
        <taxon>Nephilidae</taxon>
        <taxon>Nephila</taxon>
    </lineage>
</organism>
<sequence length="114" mass="12971">MGTLIAENQECGISGLRLDLVLRLGRKLFSIDVTVPFENQYQAFKRARATKIDKYFPLAPLFKARGFREVQIIPISVGALDCIRWSRDIYVSHLTGKCQYENLDANNHTHSGDE</sequence>
<evidence type="ECO:0000313" key="2">
    <source>
        <dbReference type="Proteomes" id="UP000887013"/>
    </source>
</evidence>
<proteinExistence type="predicted"/>
<dbReference type="AlphaFoldDB" id="A0A8X6PL39"/>
<comment type="caution">
    <text evidence="1">The sequence shown here is derived from an EMBL/GenBank/DDBJ whole genome shotgun (WGS) entry which is preliminary data.</text>
</comment>
<dbReference type="OrthoDB" id="6436591at2759"/>
<keyword evidence="2" id="KW-1185">Reference proteome</keyword>
<evidence type="ECO:0000313" key="1">
    <source>
        <dbReference type="EMBL" id="GFT72171.1"/>
    </source>
</evidence>